<dbReference type="Proteomes" id="UP001314170">
    <property type="component" value="Unassembled WGS sequence"/>
</dbReference>
<reference evidence="1 2" key="1">
    <citation type="submission" date="2024-01" db="EMBL/GenBank/DDBJ databases">
        <authorList>
            <person name="Waweru B."/>
        </authorList>
    </citation>
    <scope>NUCLEOTIDE SEQUENCE [LARGE SCALE GENOMIC DNA]</scope>
</reference>
<keyword evidence="2" id="KW-1185">Reference proteome</keyword>
<name>A0AAV1R4A9_9ROSI</name>
<protein>
    <submittedName>
        <fullName evidence="1">Uncharacterized protein</fullName>
    </submittedName>
</protein>
<feature type="non-terminal residue" evidence="1">
    <location>
        <position position="1"/>
    </location>
</feature>
<proteinExistence type="predicted"/>
<accession>A0AAV1R4A9</accession>
<organism evidence="1 2">
    <name type="scientific">Dovyalis caffra</name>
    <dbReference type="NCBI Taxonomy" id="77055"/>
    <lineage>
        <taxon>Eukaryota</taxon>
        <taxon>Viridiplantae</taxon>
        <taxon>Streptophyta</taxon>
        <taxon>Embryophyta</taxon>
        <taxon>Tracheophyta</taxon>
        <taxon>Spermatophyta</taxon>
        <taxon>Magnoliopsida</taxon>
        <taxon>eudicotyledons</taxon>
        <taxon>Gunneridae</taxon>
        <taxon>Pentapetalae</taxon>
        <taxon>rosids</taxon>
        <taxon>fabids</taxon>
        <taxon>Malpighiales</taxon>
        <taxon>Salicaceae</taxon>
        <taxon>Flacourtieae</taxon>
        <taxon>Dovyalis</taxon>
    </lineage>
</organism>
<gene>
    <name evidence="1" type="ORF">DCAF_LOCUS6317</name>
</gene>
<comment type="caution">
    <text evidence="1">The sequence shown here is derived from an EMBL/GenBank/DDBJ whole genome shotgun (WGS) entry which is preliminary data.</text>
</comment>
<dbReference type="AlphaFoldDB" id="A0AAV1R4A9"/>
<dbReference type="EMBL" id="CAWUPB010000893">
    <property type="protein sequence ID" value="CAK7328591.1"/>
    <property type="molecule type" value="Genomic_DNA"/>
</dbReference>
<sequence length="77" mass="8681">HFEGLYTEDGIWGSDTTRRSEAAVAVVIDNKAEFEAKLCFNYQKLEWGGLSKAIENEVGKVKFTKLAMDQIEEGNRP</sequence>
<evidence type="ECO:0000313" key="1">
    <source>
        <dbReference type="EMBL" id="CAK7328591.1"/>
    </source>
</evidence>
<evidence type="ECO:0000313" key="2">
    <source>
        <dbReference type="Proteomes" id="UP001314170"/>
    </source>
</evidence>